<keyword evidence="10" id="KW-1185">Reference proteome</keyword>
<feature type="signal peptide" evidence="8">
    <location>
        <begin position="1"/>
        <end position="19"/>
    </location>
</feature>
<keyword evidence="5" id="KW-0564">Palmitate</keyword>
<dbReference type="InterPro" id="IPR004872">
    <property type="entry name" value="Lipoprotein_NlpA"/>
</dbReference>
<proteinExistence type="inferred from homology"/>
<evidence type="ECO:0000256" key="1">
    <source>
        <dbReference type="ARBA" id="ARBA00004635"/>
    </source>
</evidence>
<dbReference type="AlphaFoldDB" id="A0A103DZ67"/>
<evidence type="ECO:0000313" key="9">
    <source>
        <dbReference type="EMBL" id="KVE25398.1"/>
    </source>
</evidence>
<keyword evidence="4" id="KW-0472">Membrane</keyword>
<evidence type="ECO:0000256" key="2">
    <source>
        <dbReference type="ARBA" id="ARBA00008973"/>
    </source>
</evidence>
<protein>
    <submittedName>
        <fullName evidence="9">Metal ABC transporter substrate-binding protein</fullName>
    </submittedName>
</protein>
<dbReference type="Proteomes" id="UP000062788">
    <property type="component" value="Unassembled WGS sequence"/>
</dbReference>
<name>A0A103DZ67_9BURK</name>
<dbReference type="NCBIfam" id="TIGR00363">
    <property type="entry name" value="MetQ/NlpA family lipoprotein"/>
    <property type="match status" value="1"/>
</dbReference>
<evidence type="ECO:0000313" key="10">
    <source>
        <dbReference type="Proteomes" id="UP000062788"/>
    </source>
</evidence>
<dbReference type="GO" id="GO:0016020">
    <property type="term" value="C:membrane"/>
    <property type="evidence" value="ECO:0007669"/>
    <property type="project" value="UniProtKB-SubCell"/>
</dbReference>
<keyword evidence="3 8" id="KW-0732">Signal</keyword>
<organism evidence="9 10">
    <name type="scientific">Burkholderia singularis</name>
    <dbReference type="NCBI Taxonomy" id="1503053"/>
    <lineage>
        <taxon>Bacteria</taxon>
        <taxon>Pseudomonadati</taxon>
        <taxon>Pseudomonadota</taxon>
        <taxon>Betaproteobacteria</taxon>
        <taxon>Burkholderiales</taxon>
        <taxon>Burkholderiaceae</taxon>
        <taxon>Burkholderia</taxon>
        <taxon>pseudomallei group</taxon>
    </lineage>
</organism>
<evidence type="ECO:0000256" key="8">
    <source>
        <dbReference type="SAM" id="SignalP"/>
    </source>
</evidence>
<evidence type="ECO:0000256" key="5">
    <source>
        <dbReference type="ARBA" id="ARBA00023139"/>
    </source>
</evidence>
<dbReference type="Gene3D" id="3.40.190.10">
    <property type="entry name" value="Periplasmic binding protein-like II"/>
    <property type="match status" value="2"/>
</dbReference>
<gene>
    <name evidence="9" type="ORF">WS67_18540</name>
</gene>
<evidence type="ECO:0000256" key="6">
    <source>
        <dbReference type="ARBA" id="ARBA00023288"/>
    </source>
</evidence>
<dbReference type="CDD" id="cd13598">
    <property type="entry name" value="PBP2_lipoprotein_IlpA_like"/>
    <property type="match status" value="1"/>
</dbReference>
<dbReference type="PANTHER" id="PTHR30429">
    <property type="entry name" value="D-METHIONINE-BINDING LIPOPROTEIN METQ"/>
    <property type="match status" value="1"/>
</dbReference>
<dbReference type="PANTHER" id="PTHR30429:SF1">
    <property type="entry name" value="D-METHIONINE-BINDING LIPOPROTEIN METQ-RELATED"/>
    <property type="match status" value="1"/>
</dbReference>
<accession>A0A103DZ67</accession>
<comment type="caution">
    <text evidence="9">The sequence shown here is derived from an EMBL/GenBank/DDBJ whole genome shotgun (WGS) entry which is preliminary data.</text>
</comment>
<feature type="chain" id="PRO_5007114324" evidence="8">
    <location>
        <begin position="20"/>
        <end position="260"/>
    </location>
</feature>
<sequence length="260" mass="27705">MLRLAAALGAAVCATLAHGQAQTTIKVGVTGGPHAQVMEQVKRVAASSGLDIRIVEFSDYVQPNAALAAGDIDANSYQHAPYLEQQVKDRGYRIVNVAQTVTFPMGIYSKRVKTLAELPSGARIAIPNDPTNGGRALLLLQKQGLLKLRDGAGLKATRFDIVGNPKQLRIVELDAAQIPRSLVDVDAAAINTNYAMEAGLKPKQDAIAIEGPGGPYTNVLAVRAGDQDKPWVAKLVAAYRSPDVKRFIERQYGGAVIAAW</sequence>
<keyword evidence="6" id="KW-0449">Lipoprotein</keyword>
<evidence type="ECO:0000256" key="7">
    <source>
        <dbReference type="PIRSR" id="PIRSR002854-1"/>
    </source>
</evidence>
<reference evidence="9 10" key="1">
    <citation type="submission" date="2015-11" db="EMBL/GenBank/DDBJ databases">
        <title>Expanding the genomic diversity of Burkholderia species for the development of highly accurate diagnostics.</title>
        <authorList>
            <person name="Sahl J."/>
            <person name="Keim P."/>
            <person name="Wagner D."/>
        </authorList>
    </citation>
    <scope>NUCLEOTIDE SEQUENCE [LARGE SCALE GENOMIC DNA]</scope>
    <source>
        <strain evidence="9 10">TSV85</strain>
    </source>
</reference>
<feature type="lipid moiety-binding region" description="S-diacylglycerol cysteine" evidence="7">
    <location>
        <position position="13"/>
    </location>
</feature>
<evidence type="ECO:0000256" key="3">
    <source>
        <dbReference type="ARBA" id="ARBA00022729"/>
    </source>
</evidence>
<dbReference type="EMBL" id="LOWA01000042">
    <property type="protein sequence ID" value="KVE25398.1"/>
    <property type="molecule type" value="Genomic_DNA"/>
</dbReference>
<dbReference type="Pfam" id="PF03180">
    <property type="entry name" value="Lipoprotein_9"/>
    <property type="match status" value="1"/>
</dbReference>
<comment type="subcellular location">
    <subcellularLocation>
        <location evidence="1">Membrane</location>
        <topology evidence="1">Lipid-anchor</topology>
    </subcellularLocation>
</comment>
<dbReference type="PIRSF" id="PIRSF002854">
    <property type="entry name" value="MetQ"/>
    <property type="match status" value="1"/>
</dbReference>
<evidence type="ECO:0000256" key="4">
    <source>
        <dbReference type="ARBA" id="ARBA00023136"/>
    </source>
</evidence>
<comment type="similarity">
    <text evidence="2">Belongs to the NlpA lipoprotein family.</text>
</comment>
<dbReference type="SUPFAM" id="SSF53850">
    <property type="entry name" value="Periplasmic binding protein-like II"/>
    <property type="match status" value="1"/>
</dbReference>